<comment type="caution">
    <text evidence="3">The sequence shown here is derived from an EMBL/GenBank/DDBJ whole genome shotgun (WGS) entry which is preliminary data.</text>
</comment>
<dbReference type="InterPro" id="IPR053147">
    <property type="entry name" value="Hsp_HslJ-like"/>
</dbReference>
<dbReference type="Gene3D" id="2.40.128.270">
    <property type="match status" value="1"/>
</dbReference>
<evidence type="ECO:0000313" key="3">
    <source>
        <dbReference type="EMBL" id="GGG27863.1"/>
    </source>
</evidence>
<keyword evidence="4" id="KW-1185">Reference proteome</keyword>
<sequence>MRRFLPLAFFLSSALLTGCAKGTEPMPAPVYLLDQRWVLTEIEGHAPSQQPGSSATDLLLSSVDSRDSGRAPCNRYGGNYQLTAGTAQLTFGDQFSTYAACADQDQEARYFQLLPQVARYVISNRQLSLYDAEHAQPLLVYKAAE</sequence>
<feature type="signal peptide" evidence="1">
    <location>
        <begin position="1"/>
        <end position="22"/>
    </location>
</feature>
<dbReference type="Pfam" id="PF03724">
    <property type="entry name" value="META"/>
    <property type="match status" value="1"/>
</dbReference>
<keyword evidence="1" id="KW-0732">Signal</keyword>
<organism evidence="3 4">
    <name type="scientific">Hymenobacter glacieicola</name>
    <dbReference type="NCBI Taxonomy" id="1562124"/>
    <lineage>
        <taxon>Bacteria</taxon>
        <taxon>Pseudomonadati</taxon>
        <taxon>Bacteroidota</taxon>
        <taxon>Cytophagia</taxon>
        <taxon>Cytophagales</taxon>
        <taxon>Hymenobacteraceae</taxon>
        <taxon>Hymenobacter</taxon>
    </lineage>
</organism>
<dbReference type="Proteomes" id="UP000601361">
    <property type="component" value="Unassembled WGS sequence"/>
</dbReference>
<dbReference type="PROSITE" id="PS51257">
    <property type="entry name" value="PROKAR_LIPOPROTEIN"/>
    <property type="match status" value="1"/>
</dbReference>
<name>A0ABQ1WGQ3_9BACT</name>
<evidence type="ECO:0000313" key="4">
    <source>
        <dbReference type="Proteomes" id="UP000601361"/>
    </source>
</evidence>
<proteinExistence type="predicted"/>
<evidence type="ECO:0000256" key="1">
    <source>
        <dbReference type="SAM" id="SignalP"/>
    </source>
</evidence>
<evidence type="ECO:0000259" key="2">
    <source>
        <dbReference type="Pfam" id="PF03724"/>
    </source>
</evidence>
<dbReference type="InterPro" id="IPR038670">
    <property type="entry name" value="HslJ-like_sf"/>
</dbReference>
<dbReference type="PANTHER" id="PTHR35535">
    <property type="entry name" value="HEAT SHOCK PROTEIN HSLJ"/>
    <property type="match status" value="1"/>
</dbReference>
<dbReference type="EMBL" id="BMGS01000001">
    <property type="protein sequence ID" value="GGG27863.1"/>
    <property type="molecule type" value="Genomic_DNA"/>
</dbReference>
<feature type="domain" description="DUF306" evidence="2">
    <location>
        <begin position="33"/>
        <end position="136"/>
    </location>
</feature>
<dbReference type="RefSeq" id="WP_188555851.1">
    <property type="nucleotide sequence ID" value="NZ_BMGS01000001.1"/>
</dbReference>
<dbReference type="PANTHER" id="PTHR35535:SF2">
    <property type="entry name" value="DUF306 DOMAIN-CONTAINING PROTEIN"/>
    <property type="match status" value="1"/>
</dbReference>
<feature type="chain" id="PRO_5045478852" description="DUF306 domain-containing protein" evidence="1">
    <location>
        <begin position="23"/>
        <end position="145"/>
    </location>
</feature>
<reference evidence="4" key="1">
    <citation type="journal article" date="2019" name="Int. J. Syst. Evol. Microbiol.">
        <title>The Global Catalogue of Microorganisms (GCM) 10K type strain sequencing project: providing services to taxonomists for standard genome sequencing and annotation.</title>
        <authorList>
            <consortium name="The Broad Institute Genomics Platform"/>
            <consortium name="The Broad Institute Genome Sequencing Center for Infectious Disease"/>
            <person name="Wu L."/>
            <person name="Ma J."/>
        </authorList>
    </citation>
    <scope>NUCLEOTIDE SEQUENCE [LARGE SCALE GENOMIC DNA]</scope>
    <source>
        <strain evidence="4">CGMCC 1.12990</strain>
    </source>
</reference>
<protein>
    <recommendedName>
        <fullName evidence="2">DUF306 domain-containing protein</fullName>
    </recommendedName>
</protein>
<dbReference type="InterPro" id="IPR005184">
    <property type="entry name" value="DUF306_Meta_HslJ"/>
</dbReference>
<gene>
    <name evidence="3" type="ORF">GCM10011378_00840</name>
</gene>
<accession>A0ABQ1WGQ3</accession>